<dbReference type="EMBL" id="WIQW01000038">
    <property type="protein sequence ID" value="KAF3096176.1"/>
    <property type="molecule type" value="Genomic_DNA"/>
</dbReference>
<dbReference type="Proteomes" id="UP000475325">
    <property type="component" value="Unassembled WGS sequence"/>
</dbReference>
<name>A0A7C8J9Z0_ORBOL</name>
<sequence>MGNTTLPIPIEIILDILQRCGRHDVYSFARTSKGNYDISVHLLYKHIDLVIALESEALERHEKYGVYDFVQIVDLPIGFSCPEFFTDPLTDDPTSNIQEALRKFKNIRELHIIIAEENYSKTCPTARILHWVFSDYVSRLSTLFLEIYSFSSRDQEFKDLLTDVSTFKNDPLPPHDNLKTIKTWVTNSQPRKLMSYISPLLSPFVSGLETIETRVRRNFDDDTENGWSDLAFDYTYLNGLESDSITSAFIEDKQLSSAGLACKYIARAWPNLVELDLDLGIDQFVGHYRRLSRLKALQKLSIMFPYRSWELADIRENMAEEAECPATLLCRKITSLQEVSIKYLGGDCSMSQTAVFDCFRIEQGPDENRPAAVVVGLRELWGEKGDYLDTIEVVRLIREMNSPVTEGLRQRFERYFLIDKLKEVDLKIPEGVSSFQLNDAYDA</sequence>
<proteinExistence type="predicted"/>
<evidence type="ECO:0000313" key="1">
    <source>
        <dbReference type="EMBL" id="KAF3096176.1"/>
    </source>
</evidence>
<accession>A0A7C8J9Z0</accession>
<evidence type="ECO:0008006" key="3">
    <source>
        <dbReference type="Google" id="ProtNLM"/>
    </source>
</evidence>
<reference evidence="1 2" key="1">
    <citation type="submission" date="2019-06" db="EMBL/GenBank/DDBJ databases">
        <authorList>
            <person name="Palmer J.M."/>
        </authorList>
    </citation>
    <scope>NUCLEOTIDE SEQUENCE [LARGE SCALE GENOMIC DNA]</scope>
    <source>
        <strain evidence="1 2">TWF102</strain>
    </source>
</reference>
<organism evidence="1 2">
    <name type="scientific">Orbilia oligospora</name>
    <name type="common">Nematode-trapping fungus</name>
    <name type="synonym">Arthrobotrys oligospora</name>
    <dbReference type="NCBI Taxonomy" id="2813651"/>
    <lineage>
        <taxon>Eukaryota</taxon>
        <taxon>Fungi</taxon>
        <taxon>Dikarya</taxon>
        <taxon>Ascomycota</taxon>
        <taxon>Pezizomycotina</taxon>
        <taxon>Orbiliomycetes</taxon>
        <taxon>Orbiliales</taxon>
        <taxon>Orbiliaceae</taxon>
        <taxon>Orbilia</taxon>
    </lineage>
</organism>
<evidence type="ECO:0000313" key="2">
    <source>
        <dbReference type="Proteomes" id="UP000475325"/>
    </source>
</evidence>
<dbReference type="AlphaFoldDB" id="A0A7C8J9Z0"/>
<protein>
    <recommendedName>
        <fullName evidence="3">F-box domain-containing protein</fullName>
    </recommendedName>
</protein>
<gene>
    <name evidence="1" type="ORF">TWF102_006796</name>
</gene>
<comment type="caution">
    <text evidence="1">The sequence shown here is derived from an EMBL/GenBank/DDBJ whole genome shotgun (WGS) entry which is preliminary data.</text>
</comment>